<dbReference type="InterPro" id="IPR036570">
    <property type="entry name" value="HORMA_dom_sf"/>
</dbReference>
<feature type="region of interest" description="Disordered" evidence="2">
    <location>
        <begin position="637"/>
        <end position="656"/>
    </location>
</feature>
<dbReference type="AlphaFoldDB" id="A0AAN8V3W1"/>
<dbReference type="EMBL" id="JBAMMX010000018">
    <property type="protein sequence ID" value="KAK6922856.1"/>
    <property type="molecule type" value="Genomic_DNA"/>
</dbReference>
<organism evidence="4 5">
    <name type="scientific">Dillenia turbinata</name>
    <dbReference type="NCBI Taxonomy" id="194707"/>
    <lineage>
        <taxon>Eukaryota</taxon>
        <taxon>Viridiplantae</taxon>
        <taxon>Streptophyta</taxon>
        <taxon>Embryophyta</taxon>
        <taxon>Tracheophyta</taxon>
        <taxon>Spermatophyta</taxon>
        <taxon>Magnoliopsida</taxon>
        <taxon>eudicotyledons</taxon>
        <taxon>Gunneridae</taxon>
        <taxon>Pentapetalae</taxon>
        <taxon>Dilleniales</taxon>
        <taxon>Dilleniaceae</taxon>
        <taxon>Dillenia</taxon>
    </lineage>
</organism>
<gene>
    <name evidence="4" type="ORF">RJ641_011160</name>
</gene>
<feature type="compositionally biased region" description="Low complexity" evidence="2">
    <location>
        <begin position="43"/>
        <end position="61"/>
    </location>
</feature>
<keyword evidence="5" id="KW-1185">Reference proteome</keyword>
<evidence type="ECO:0000313" key="4">
    <source>
        <dbReference type="EMBL" id="KAK6922856.1"/>
    </source>
</evidence>
<feature type="region of interest" description="Disordered" evidence="2">
    <location>
        <begin position="325"/>
        <end position="354"/>
    </location>
</feature>
<feature type="region of interest" description="Disordered" evidence="2">
    <location>
        <begin position="469"/>
        <end position="498"/>
    </location>
</feature>
<dbReference type="GO" id="GO:0000407">
    <property type="term" value="C:phagophore assembly site"/>
    <property type="evidence" value="ECO:0007669"/>
    <property type="project" value="TreeGrafter"/>
</dbReference>
<reference evidence="4 5" key="1">
    <citation type="submission" date="2023-12" db="EMBL/GenBank/DDBJ databases">
        <title>A high-quality genome assembly for Dillenia turbinata (Dilleniales).</title>
        <authorList>
            <person name="Chanderbali A."/>
        </authorList>
    </citation>
    <scope>NUCLEOTIDE SEQUENCE [LARGE SCALE GENOMIC DNA]</scope>
    <source>
        <strain evidence="4">LSX21</strain>
        <tissue evidence="4">Leaf</tissue>
    </source>
</reference>
<dbReference type="PANTHER" id="PTHR13430:SF15">
    <property type="entry name" value="AUTOPHAGY-RELATED PROTEIN 13B"/>
    <property type="match status" value="1"/>
</dbReference>
<feature type="compositionally biased region" description="Low complexity" evidence="2">
    <location>
        <begin position="641"/>
        <end position="650"/>
    </location>
</feature>
<feature type="compositionally biased region" description="Polar residues" evidence="2">
    <location>
        <begin position="326"/>
        <end position="345"/>
    </location>
</feature>
<sequence>MASSHGNTHSEPAKMEQIITEFFAKSLHIILESRSSYVSSRNYSGEQTVSSPSSSSSSSSSIRPRDRWFNLALRDSVAALENIDLWRQSNLEPMFIDVILLKKPIGWDPVQCSPRRDIVRNLSQKEPYPSRNPDQEEFSYEAKTEKIIERWVVQYESRKSRESSSGSKRPTSNSSHILYKKAILLFRSLYAMVRLLPAYKLFRELNSSGQILTFTLAHRVSSFVEPFTRREEAEMQRFGFTPLDTSCGRLCLSVIYCSSLTDVSSEPSTPIPPQFIPDYVGSPMADPLRRFPSLPVSQSSPSCSPFGRRHSWSYDQYRASPPLVSFSPSPTYSESRASNPNSSTRRLPPMSLPPHPPEANLFHKKNASFEEFCFSPPFSTSPSASPPAHISGIHPSKAFPRADSAPVTIPGSKFAYGSGRSNKQILPPSPPLRGTRLSVLKTEKDTGLEHTSAKMEKLLSLGKDESGRYGVKIPSNNSPRISVSRSSSRQSIPDDFDDSDFAAPFFVDDDDMMEPPSRPESFNQKGHMNEPFEPGGPFPVKSQDAAVGALVQMLKAAPPLCRDSTNSINLPQSSKPEIWNTRGESNQISSAPELQQTALSAVVSSGLAMSRTTADAFEELKSYREMKELLLKQGVVSQTLSDSSAAESSSRGTAGF</sequence>
<feature type="region of interest" description="Disordered" evidence="2">
    <location>
        <begin position="43"/>
        <end position="63"/>
    </location>
</feature>
<protein>
    <submittedName>
        <fullName evidence="4">Autophagy-related protein 13, N-terminal</fullName>
    </submittedName>
</protein>
<keyword evidence="1" id="KW-0072">Autophagy</keyword>
<dbReference type="GO" id="GO:0034497">
    <property type="term" value="P:protein localization to phagophore assembly site"/>
    <property type="evidence" value="ECO:0007669"/>
    <property type="project" value="TreeGrafter"/>
</dbReference>
<dbReference type="Proteomes" id="UP001370490">
    <property type="component" value="Unassembled WGS sequence"/>
</dbReference>
<feature type="region of interest" description="Disordered" evidence="2">
    <location>
        <begin position="384"/>
        <end position="435"/>
    </location>
</feature>
<proteinExistence type="predicted"/>
<accession>A0AAN8V3W1</accession>
<evidence type="ECO:0000256" key="1">
    <source>
        <dbReference type="ARBA" id="ARBA00023006"/>
    </source>
</evidence>
<dbReference type="Gene3D" id="3.30.900.10">
    <property type="entry name" value="HORMA domain"/>
    <property type="match status" value="1"/>
</dbReference>
<evidence type="ECO:0000256" key="2">
    <source>
        <dbReference type="SAM" id="MobiDB-lite"/>
    </source>
</evidence>
<dbReference type="GO" id="GO:0034727">
    <property type="term" value="P:piecemeal microautophagy of the nucleus"/>
    <property type="evidence" value="ECO:0007669"/>
    <property type="project" value="TreeGrafter"/>
</dbReference>
<dbReference type="Pfam" id="PF10033">
    <property type="entry name" value="ATG13"/>
    <property type="match status" value="1"/>
</dbReference>
<comment type="caution">
    <text evidence="4">The sequence shown here is derived from an EMBL/GenBank/DDBJ whole genome shotgun (WGS) entry which is preliminary data.</text>
</comment>
<dbReference type="PANTHER" id="PTHR13430">
    <property type="match status" value="1"/>
</dbReference>
<dbReference type="GO" id="GO:1990316">
    <property type="term" value="C:Atg1/ULK1 kinase complex"/>
    <property type="evidence" value="ECO:0007669"/>
    <property type="project" value="InterPro"/>
</dbReference>
<evidence type="ECO:0000259" key="3">
    <source>
        <dbReference type="Pfam" id="PF10033"/>
    </source>
</evidence>
<feature type="compositionally biased region" description="Low complexity" evidence="2">
    <location>
        <begin position="473"/>
        <end position="493"/>
    </location>
</feature>
<evidence type="ECO:0000313" key="5">
    <source>
        <dbReference type="Proteomes" id="UP001370490"/>
    </source>
</evidence>
<dbReference type="InterPro" id="IPR018731">
    <property type="entry name" value="Atg13_N"/>
</dbReference>
<dbReference type="InterPro" id="IPR040182">
    <property type="entry name" value="ATG13"/>
</dbReference>
<feature type="domain" description="Autophagy-related protein 13 N-terminal" evidence="3">
    <location>
        <begin position="19"/>
        <end position="257"/>
    </location>
</feature>
<dbReference type="GO" id="GO:0005829">
    <property type="term" value="C:cytosol"/>
    <property type="evidence" value="ECO:0007669"/>
    <property type="project" value="TreeGrafter"/>
</dbReference>
<name>A0AAN8V3W1_9MAGN</name>
<dbReference type="GO" id="GO:0000423">
    <property type="term" value="P:mitophagy"/>
    <property type="evidence" value="ECO:0007669"/>
    <property type="project" value="TreeGrafter"/>
</dbReference>